<proteinExistence type="predicted"/>
<evidence type="ECO:0000313" key="2">
    <source>
        <dbReference type="EMBL" id="KAJ1368205.1"/>
    </source>
</evidence>
<organism evidence="2 3">
    <name type="scientific">Parelaphostrongylus tenuis</name>
    <name type="common">Meningeal worm</name>
    <dbReference type="NCBI Taxonomy" id="148309"/>
    <lineage>
        <taxon>Eukaryota</taxon>
        <taxon>Metazoa</taxon>
        <taxon>Ecdysozoa</taxon>
        <taxon>Nematoda</taxon>
        <taxon>Chromadorea</taxon>
        <taxon>Rhabditida</taxon>
        <taxon>Rhabditina</taxon>
        <taxon>Rhabditomorpha</taxon>
        <taxon>Strongyloidea</taxon>
        <taxon>Metastrongylidae</taxon>
        <taxon>Parelaphostrongylus</taxon>
    </lineage>
</organism>
<dbReference type="AlphaFoldDB" id="A0AAD5R261"/>
<feature type="signal peptide" evidence="1">
    <location>
        <begin position="1"/>
        <end position="21"/>
    </location>
</feature>
<reference evidence="2" key="1">
    <citation type="submission" date="2021-06" db="EMBL/GenBank/DDBJ databases">
        <title>Parelaphostrongylus tenuis whole genome reference sequence.</title>
        <authorList>
            <person name="Garwood T.J."/>
            <person name="Larsen P.A."/>
            <person name="Fountain-Jones N.M."/>
            <person name="Garbe J.R."/>
            <person name="Macchietto M.G."/>
            <person name="Kania S.A."/>
            <person name="Gerhold R.W."/>
            <person name="Richards J.E."/>
            <person name="Wolf T.M."/>
        </authorList>
    </citation>
    <scope>NUCLEOTIDE SEQUENCE</scope>
    <source>
        <strain evidence="2">MNPRO001-30</strain>
        <tissue evidence="2">Meninges</tissue>
    </source>
</reference>
<keyword evidence="3" id="KW-1185">Reference proteome</keyword>
<dbReference type="EMBL" id="JAHQIW010006112">
    <property type="protein sequence ID" value="KAJ1368205.1"/>
    <property type="molecule type" value="Genomic_DNA"/>
</dbReference>
<sequence>MAILLVHSFVALVITITVVFGCGVLPPGQASTRNFTVTGFTLPVNMAHSTDISVRAMAPGIAASGEEVQTFVLRLLMQTVFDVLEWQGHSAGLPDSFTAAILNQLTVQISYDALECKKATVNHQDPAAPFPGEVGKLPHCIIFGNTVTALCTAVPVAMCDLSKNENIVTVPSNHISISGALKTTNIVMANWSRDMWQNVVNRAIRMLASGPFESHFFSAFATVS</sequence>
<protein>
    <submittedName>
        <fullName evidence="2">Uncharacterized protein</fullName>
    </submittedName>
</protein>
<dbReference type="Proteomes" id="UP001196413">
    <property type="component" value="Unassembled WGS sequence"/>
</dbReference>
<feature type="chain" id="PRO_5041941644" evidence="1">
    <location>
        <begin position="22"/>
        <end position="224"/>
    </location>
</feature>
<evidence type="ECO:0000256" key="1">
    <source>
        <dbReference type="SAM" id="SignalP"/>
    </source>
</evidence>
<name>A0AAD5R261_PARTN</name>
<gene>
    <name evidence="2" type="ORF">KIN20_029285</name>
</gene>
<comment type="caution">
    <text evidence="2">The sequence shown here is derived from an EMBL/GenBank/DDBJ whole genome shotgun (WGS) entry which is preliminary data.</text>
</comment>
<accession>A0AAD5R261</accession>
<keyword evidence="1" id="KW-0732">Signal</keyword>
<evidence type="ECO:0000313" key="3">
    <source>
        <dbReference type="Proteomes" id="UP001196413"/>
    </source>
</evidence>